<dbReference type="PANTHER" id="PTHR43861">
    <property type="entry name" value="TRANS-ACONITATE 2-METHYLTRANSFERASE-RELATED"/>
    <property type="match status" value="1"/>
</dbReference>
<dbReference type="SUPFAM" id="SSF53335">
    <property type="entry name" value="S-adenosyl-L-methionine-dependent methyltransferases"/>
    <property type="match status" value="1"/>
</dbReference>
<evidence type="ECO:0000313" key="2">
    <source>
        <dbReference type="Proteomes" id="UP000321812"/>
    </source>
</evidence>
<keyword evidence="1" id="KW-0489">Methyltransferase</keyword>
<reference evidence="1 2" key="1">
    <citation type="submission" date="2019-07" db="EMBL/GenBank/DDBJ databases">
        <title>Rapid identification of Enteric Bacteria from Whole Genome Sequences (WGS) using Average Nucleotide Identity (ANI).</title>
        <authorList>
            <person name="Lane C."/>
        </authorList>
    </citation>
    <scope>NUCLEOTIDE SEQUENCE [LARGE SCALE GENOMIC DNA]</scope>
    <source>
        <strain evidence="1 2">D2411</strain>
    </source>
</reference>
<organism evidence="1 2">
    <name type="scientific">Campylobacter hyointestinalis</name>
    <dbReference type="NCBI Taxonomy" id="198"/>
    <lineage>
        <taxon>Bacteria</taxon>
        <taxon>Pseudomonadati</taxon>
        <taxon>Campylobacterota</taxon>
        <taxon>Epsilonproteobacteria</taxon>
        <taxon>Campylobacterales</taxon>
        <taxon>Campylobacteraceae</taxon>
        <taxon>Campylobacter</taxon>
    </lineage>
</organism>
<dbReference type="GO" id="GO:0032259">
    <property type="term" value="P:methylation"/>
    <property type="evidence" value="ECO:0007669"/>
    <property type="project" value="UniProtKB-KW"/>
</dbReference>
<dbReference type="Gene3D" id="3.40.50.150">
    <property type="entry name" value="Vaccinia Virus protein VP39"/>
    <property type="match status" value="1"/>
</dbReference>
<keyword evidence="1" id="KW-0808">Transferase</keyword>
<accession>A0A562XER3</accession>
<dbReference type="InterPro" id="IPR029063">
    <property type="entry name" value="SAM-dependent_MTases_sf"/>
</dbReference>
<dbReference type="AlphaFoldDB" id="A0A562XER3"/>
<name>A0A562XER3_CAMHY</name>
<gene>
    <name evidence="1" type="ORF">YZ82_04745</name>
</gene>
<dbReference type="Pfam" id="PF13489">
    <property type="entry name" value="Methyltransf_23"/>
    <property type="match status" value="1"/>
</dbReference>
<proteinExistence type="predicted"/>
<sequence length="306" mass="36024">MFCRLCGTNKGQRIRAKYVFGGTQEHKFYECKKCGVIYLYPYLTEEEETRFYKMEFEKFMATRVGDHRDWSNAQKHIATNQDQVQRRMKYLQNYIDAKIGGNLLEIGCSSGFMLEAFRQKGFKCFGVEPSGEFLEFLHKNNFNAYENLDDLISNNLELKFDVITHFFVFEHIADPYVFLTKTYSLLKDDGIIIAEIPSSTDALTSLYNIPAFEKFYWSIAHHYYYNPISIAYLMDRLGFKYEIIPEQRYDLSNHITWLMDGKPGGQSRFCEFSKQTIKSYADDLKKSWKCDTLILVIYKGKNKCQK</sequence>
<comment type="caution">
    <text evidence="1">The sequence shown here is derived from an EMBL/GenBank/DDBJ whole genome shotgun (WGS) entry which is preliminary data.</text>
</comment>
<protein>
    <submittedName>
        <fullName evidence="1">Methyltransferase domain-containing protein</fullName>
    </submittedName>
</protein>
<dbReference type="EMBL" id="VOAP01000013">
    <property type="protein sequence ID" value="TWO20628.1"/>
    <property type="molecule type" value="Genomic_DNA"/>
</dbReference>
<dbReference type="Proteomes" id="UP000321812">
    <property type="component" value="Unassembled WGS sequence"/>
</dbReference>
<dbReference type="CDD" id="cd02440">
    <property type="entry name" value="AdoMet_MTases"/>
    <property type="match status" value="1"/>
</dbReference>
<evidence type="ECO:0000313" key="1">
    <source>
        <dbReference type="EMBL" id="TWO20628.1"/>
    </source>
</evidence>
<dbReference type="GO" id="GO:0008168">
    <property type="term" value="F:methyltransferase activity"/>
    <property type="evidence" value="ECO:0007669"/>
    <property type="project" value="UniProtKB-KW"/>
</dbReference>
<dbReference type="RefSeq" id="WP_111996318.1">
    <property type="nucleotide sequence ID" value="NZ_VOAP01000013.1"/>
</dbReference>